<reference evidence="5 6" key="1">
    <citation type="submission" date="2018-10" db="EMBL/GenBank/DDBJ databases">
        <title>Marmoricola sp. 4Q3S-7 whole genome shotgun sequence.</title>
        <authorList>
            <person name="Li F."/>
        </authorList>
    </citation>
    <scope>NUCLEOTIDE SEQUENCE [LARGE SCALE GENOMIC DNA]</scope>
    <source>
        <strain evidence="5 6">4Q3S-7</strain>
    </source>
</reference>
<dbReference type="InterPro" id="IPR000792">
    <property type="entry name" value="Tscrpt_reg_LuxR_C"/>
</dbReference>
<keyword evidence="1" id="KW-0805">Transcription regulation</keyword>
<dbReference type="InterPro" id="IPR016032">
    <property type="entry name" value="Sig_transdc_resp-reg_C-effctor"/>
</dbReference>
<dbReference type="GO" id="GO:0006355">
    <property type="term" value="P:regulation of DNA-templated transcription"/>
    <property type="evidence" value="ECO:0007669"/>
    <property type="project" value="InterPro"/>
</dbReference>
<sequence length="131" mass="14875">MPHLLECFPVTYLADLSRYRAPASDVSRADVEPTLEDAHRADWPGRDLGLTRREADVLRLIAHALSNIEIANRLHIAVNTVKTAIRNGYAKLGLHTRSEAIVWAIENGFRPDLHEPQRPPRRHARFEGMQP</sequence>
<evidence type="ECO:0000256" key="1">
    <source>
        <dbReference type="ARBA" id="ARBA00023015"/>
    </source>
</evidence>
<dbReference type="OrthoDB" id="27092at2"/>
<dbReference type="PRINTS" id="PR00038">
    <property type="entry name" value="HTHLUXR"/>
</dbReference>
<keyword evidence="3" id="KW-0804">Transcription</keyword>
<evidence type="ECO:0000259" key="4">
    <source>
        <dbReference type="PROSITE" id="PS50043"/>
    </source>
</evidence>
<dbReference type="Gene3D" id="1.10.10.10">
    <property type="entry name" value="Winged helix-like DNA-binding domain superfamily/Winged helix DNA-binding domain"/>
    <property type="match status" value="1"/>
</dbReference>
<evidence type="ECO:0000313" key="6">
    <source>
        <dbReference type="Proteomes" id="UP000281708"/>
    </source>
</evidence>
<evidence type="ECO:0000313" key="5">
    <source>
        <dbReference type="EMBL" id="RLV49059.1"/>
    </source>
</evidence>
<dbReference type="SUPFAM" id="SSF46894">
    <property type="entry name" value="C-terminal effector domain of the bipartite response regulators"/>
    <property type="match status" value="1"/>
</dbReference>
<gene>
    <name evidence="5" type="ORF">D9V37_10810</name>
</gene>
<name>A0A3L8P390_9ACTN</name>
<dbReference type="CDD" id="cd06170">
    <property type="entry name" value="LuxR_C_like"/>
    <property type="match status" value="1"/>
</dbReference>
<protein>
    <submittedName>
        <fullName evidence="5">DNA-binding response regulator</fullName>
    </submittedName>
</protein>
<dbReference type="Proteomes" id="UP000281708">
    <property type="component" value="Unassembled WGS sequence"/>
</dbReference>
<proteinExistence type="predicted"/>
<keyword evidence="2 5" id="KW-0238">DNA-binding</keyword>
<dbReference type="RefSeq" id="WP_121806163.1">
    <property type="nucleotide sequence ID" value="NZ_RDBE01000007.1"/>
</dbReference>
<evidence type="ECO:0000256" key="2">
    <source>
        <dbReference type="ARBA" id="ARBA00023125"/>
    </source>
</evidence>
<dbReference type="GO" id="GO:0003677">
    <property type="term" value="F:DNA binding"/>
    <property type="evidence" value="ECO:0007669"/>
    <property type="project" value="UniProtKB-KW"/>
</dbReference>
<dbReference type="InterPro" id="IPR036388">
    <property type="entry name" value="WH-like_DNA-bd_sf"/>
</dbReference>
<dbReference type="Pfam" id="PF00196">
    <property type="entry name" value="GerE"/>
    <property type="match status" value="1"/>
</dbReference>
<keyword evidence="6" id="KW-1185">Reference proteome</keyword>
<dbReference type="AlphaFoldDB" id="A0A3L8P390"/>
<dbReference type="EMBL" id="RDBE01000007">
    <property type="protein sequence ID" value="RLV49059.1"/>
    <property type="molecule type" value="Genomic_DNA"/>
</dbReference>
<dbReference type="SMART" id="SM00421">
    <property type="entry name" value="HTH_LUXR"/>
    <property type="match status" value="1"/>
</dbReference>
<evidence type="ECO:0000256" key="3">
    <source>
        <dbReference type="ARBA" id="ARBA00023163"/>
    </source>
</evidence>
<feature type="domain" description="HTH luxR-type" evidence="4">
    <location>
        <begin position="43"/>
        <end position="108"/>
    </location>
</feature>
<organism evidence="5 6">
    <name type="scientific">Nocardioides mangrovicus</name>
    <dbReference type="NCBI Taxonomy" id="2478913"/>
    <lineage>
        <taxon>Bacteria</taxon>
        <taxon>Bacillati</taxon>
        <taxon>Actinomycetota</taxon>
        <taxon>Actinomycetes</taxon>
        <taxon>Propionibacteriales</taxon>
        <taxon>Nocardioidaceae</taxon>
        <taxon>Nocardioides</taxon>
    </lineage>
</organism>
<dbReference type="PROSITE" id="PS50043">
    <property type="entry name" value="HTH_LUXR_2"/>
    <property type="match status" value="1"/>
</dbReference>
<comment type="caution">
    <text evidence="5">The sequence shown here is derived from an EMBL/GenBank/DDBJ whole genome shotgun (WGS) entry which is preliminary data.</text>
</comment>
<dbReference type="PANTHER" id="PTHR44688:SF16">
    <property type="entry name" value="DNA-BINDING TRANSCRIPTIONAL ACTIVATOR DEVR_DOSR"/>
    <property type="match status" value="1"/>
</dbReference>
<dbReference type="PANTHER" id="PTHR44688">
    <property type="entry name" value="DNA-BINDING TRANSCRIPTIONAL ACTIVATOR DEVR_DOSR"/>
    <property type="match status" value="1"/>
</dbReference>
<accession>A0A3L8P390</accession>